<organism evidence="1 2">
    <name type="scientific">Senna tora</name>
    <dbReference type="NCBI Taxonomy" id="362788"/>
    <lineage>
        <taxon>Eukaryota</taxon>
        <taxon>Viridiplantae</taxon>
        <taxon>Streptophyta</taxon>
        <taxon>Embryophyta</taxon>
        <taxon>Tracheophyta</taxon>
        <taxon>Spermatophyta</taxon>
        <taxon>Magnoliopsida</taxon>
        <taxon>eudicotyledons</taxon>
        <taxon>Gunneridae</taxon>
        <taxon>Pentapetalae</taxon>
        <taxon>rosids</taxon>
        <taxon>fabids</taxon>
        <taxon>Fabales</taxon>
        <taxon>Fabaceae</taxon>
        <taxon>Caesalpinioideae</taxon>
        <taxon>Cassia clade</taxon>
        <taxon>Senna</taxon>
    </lineage>
</organism>
<dbReference type="AlphaFoldDB" id="A0A834WF98"/>
<comment type="caution">
    <text evidence="1">The sequence shown here is derived from an EMBL/GenBank/DDBJ whole genome shotgun (WGS) entry which is preliminary data.</text>
</comment>
<evidence type="ECO:0000313" key="1">
    <source>
        <dbReference type="EMBL" id="KAF7814984.1"/>
    </source>
</evidence>
<sequence length="196" mass="21195">MGWLEEALARTARLRMRFFKLEGGSSDMRLYLNTLSPTPYLPARPSSCSLMVMFMGMLSYLYEPCGLGLAALAVSDGGLVEACGSHEVVVLGFLVCGDKYSEALANVDIKRVVVVLDGIPCLQGVDNLILAITFCVFAIHEDTIGSAERSATVQVLLESGVGLGVPVTHKNVELYYLECEKHDAEPLIVPLLLSLI</sequence>
<gene>
    <name evidence="1" type="ORF">G2W53_028953</name>
</gene>
<name>A0A834WF98_9FABA</name>
<reference evidence="1" key="1">
    <citation type="submission" date="2020-09" db="EMBL/GenBank/DDBJ databases">
        <title>Genome-Enabled Discovery of Anthraquinone Biosynthesis in Senna tora.</title>
        <authorList>
            <person name="Kang S.-H."/>
            <person name="Pandey R.P."/>
            <person name="Lee C.-M."/>
            <person name="Sim J.-S."/>
            <person name="Jeong J.-T."/>
            <person name="Choi B.-S."/>
            <person name="Jung M."/>
            <person name="Ginzburg D."/>
            <person name="Zhao K."/>
            <person name="Won S.Y."/>
            <person name="Oh T.-J."/>
            <person name="Yu Y."/>
            <person name="Kim N.-H."/>
            <person name="Lee O.R."/>
            <person name="Lee T.-H."/>
            <person name="Bashyal P."/>
            <person name="Kim T.-S."/>
            <person name="Lee W.-H."/>
            <person name="Kawkins C."/>
            <person name="Kim C.-K."/>
            <person name="Kim J.S."/>
            <person name="Ahn B.O."/>
            <person name="Rhee S.Y."/>
            <person name="Sohng J.K."/>
        </authorList>
    </citation>
    <scope>NUCLEOTIDE SEQUENCE</scope>
    <source>
        <tissue evidence="1">Leaf</tissue>
    </source>
</reference>
<dbReference type="Proteomes" id="UP000634136">
    <property type="component" value="Unassembled WGS sequence"/>
</dbReference>
<keyword evidence="2" id="KW-1185">Reference proteome</keyword>
<accession>A0A834WF98</accession>
<proteinExistence type="predicted"/>
<dbReference type="EMBL" id="JAAIUW010000009">
    <property type="protein sequence ID" value="KAF7814984.1"/>
    <property type="molecule type" value="Genomic_DNA"/>
</dbReference>
<evidence type="ECO:0000313" key="2">
    <source>
        <dbReference type="Proteomes" id="UP000634136"/>
    </source>
</evidence>
<protein>
    <submittedName>
        <fullName evidence="1">Uncharacterized protein</fullName>
    </submittedName>
</protein>